<comment type="caution">
    <text evidence="10">The sequence shown here is derived from an EMBL/GenBank/DDBJ whole genome shotgun (WGS) entry which is preliminary data.</text>
</comment>
<dbReference type="Proteomes" id="UP001194714">
    <property type="component" value="Unassembled WGS sequence"/>
</dbReference>
<dbReference type="PANTHER" id="PTHR43731:SF14">
    <property type="entry name" value="PRESENILIN-ASSOCIATED RHOMBOID-LIKE PROTEIN, MITOCHONDRIAL"/>
    <property type="match status" value="1"/>
</dbReference>
<protein>
    <recommendedName>
        <fullName evidence="12">Rhomboid protease</fullName>
    </recommendedName>
</protein>
<evidence type="ECO:0000256" key="1">
    <source>
        <dbReference type="ARBA" id="ARBA00004141"/>
    </source>
</evidence>
<comment type="similarity">
    <text evidence="2">Belongs to the peptidase S54 family.</text>
</comment>
<keyword evidence="4" id="KW-0378">Hydrolase</keyword>
<keyword evidence="11" id="KW-1185">Reference proteome</keyword>
<evidence type="ECO:0000313" key="11">
    <source>
        <dbReference type="Proteomes" id="UP001194714"/>
    </source>
</evidence>
<feature type="transmembrane region" description="Helical" evidence="7">
    <location>
        <begin position="269"/>
        <end position="285"/>
    </location>
</feature>
<dbReference type="Gene3D" id="3.30.70.2350">
    <property type="match status" value="1"/>
</dbReference>
<dbReference type="EMBL" id="JAAEJV010000046">
    <property type="protein sequence ID" value="MBF5059860.1"/>
    <property type="molecule type" value="Genomic_DNA"/>
</dbReference>
<feature type="transmembrane region" description="Helical" evidence="7">
    <location>
        <begin position="297"/>
        <end position="323"/>
    </location>
</feature>
<evidence type="ECO:0000256" key="2">
    <source>
        <dbReference type="ARBA" id="ARBA00009045"/>
    </source>
</evidence>
<feature type="domain" description="Peptidase S54 rhomboid" evidence="8">
    <location>
        <begin position="205"/>
        <end position="352"/>
    </location>
</feature>
<evidence type="ECO:0008006" key="12">
    <source>
        <dbReference type="Google" id="ProtNLM"/>
    </source>
</evidence>
<gene>
    <name evidence="10" type="ORF">NEPTK9_001379</name>
</gene>
<keyword evidence="5 7" id="KW-1133">Transmembrane helix</keyword>
<feature type="transmembrane region" description="Helical" evidence="7">
    <location>
        <begin position="107"/>
        <end position="124"/>
    </location>
</feature>
<evidence type="ECO:0000313" key="10">
    <source>
        <dbReference type="EMBL" id="MBF5059860.1"/>
    </source>
</evidence>
<organism evidence="10 11">
    <name type="scientific">Candidatus Neptunichlamydia vexilliferae</name>
    <dbReference type="NCBI Taxonomy" id="1651774"/>
    <lineage>
        <taxon>Bacteria</taxon>
        <taxon>Pseudomonadati</taxon>
        <taxon>Chlamydiota</taxon>
        <taxon>Chlamydiia</taxon>
        <taxon>Parachlamydiales</taxon>
        <taxon>Simkaniaceae</taxon>
        <taxon>Candidatus Neptunichlamydia</taxon>
    </lineage>
</organism>
<comment type="subcellular location">
    <subcellularLocation>
        <location evidence="1">Membrane</location>
        <topology evidence="1">Multi-pass membrane protein</topology>
    </subcellularLocation>
</comment>
<evidence type="ECO:0000256" key="7">
    <source>
        <dbReference type="SAM" id="Phobius"/>
    </source>
</evidence>
<name>A0ABS0B2S0_9BACT</name>
<evidence type="ECO:0000256" key="3">
    <source>
        <dbReference type="ARBA" id="ARBA00022692"/>
    </source>
</evidence>
<feature type="transmembrane region" description="Helical" evidence="7">
    <location>
        <begin position="210"/>
        <end position="232"/>
    </location>
</feature>
<feature type="domain" description="Peptidase S54 GlpG peptidase N-terminal" evidence="9">
    <location>
        <begin position="2"/>
        <end position="73"/>
    </location>
</feature>
<evidence type="ECO:0000256" key="4">
    <source>
        <dbReference type="ARBA" id="ARBA00022801"/>
    </source>
</evidence>
<evidence type="ECO:0000256" key="5">
    <source>
        <dbReference type="ARBA" id="ARBA00022989"/>
    </source>
</evidence>
<proteinExistence type="inferred from homology"/>
<feature type="transmembrane region" description="Helical" evidence="7">
    <location>
        <begin position="244"/>
        <end position="263"/>
    </location>
</feature>
<evidence type="ECO:0000259" key="8">
    <source>
        <dbReference type="Pfam" id="PF01694"/>
    </source>
</evidence>
<evidence type="ECO:0000259" key="9">
    <source>
        <dbReference type="Pfam" id="PF12122"/>
    </source>
</evidence>
<dbReference type="Gene3D" id="1.20.1540.10">
    <property type="entry name" value="Rhomboid-like"/>
    <property type="match status" value="1"/>
</dbReference>
<dbReference type="PANTHER" id="PTHR43731">
    <property type="entry name" value="RHOMBOID PROTEASE"/>
    <property type="match status" value="1"/>
</dbReference>
<keyword evidence="3 7" id="KW-0812">Transmembrane</keyword>
<reference evidence="10 11" key="1">
    <citation type="submission" date="2020-01" db="EMBL/GenBank/DDBJ databases">
        <title>Draft genome sequence of Cand. Neptunochlamydia vexilliferae K9.</title>
        <authorList>
            <person name="Schulz F."/>
            <person name="Koestlbacher S."/>
            <person name="Wascher F."/>
            <person name="Pizzetti I."/>
            <person name="Horn M."/>
        </authorList>
    </citation>
    <scope>NUCLEOTIDE SEQUENCE [LARGE SCALE GENOMIC DNA]</scope>
    <source>
        <strain evidence="10 11">K9</strain>
    </source>
</reference>
<sequence>MMRLLGTLEGEKEALRFYSFLKGEEIDCTYDPVPSSEGTYEFWVVHEDKIEQAAHWLSEFKKNPNDPRFDVKEHPIDTEGVAEEEEKEPVQLRALQMRQRVRSRMPLTRLIVIICALLYIWNGYQMADIAKEDPDQEMYSLTPLMTDLSYDMPTAASRAELSKKIFSEDRIGNPTVWDGLYEVVLGWPESKGELDAPLFVQIRQGEVWRLITPCFLHGSFLHILFNMLWLWMLGRQVEERTKKWQYILISLIIGIVSNTFQYLMSGPLFIGYSGIVCGLAGFIWMRQRRAPWEGYPLQRGTLIFLAVFVVGMVSLQVASFFLIRFQIANFSMNIANTAHISGALTGIVLGRIPFFSKGGV</sequence>
<keyword evidence="6 7" id="KW-0472">Membrane</keyword>
<dbReference type="Pfam" id="PF12122">
    <property type="entry name" value="Rhomboid_N"/>
    <property type="match status" value="1"/>
</dbReference>
<accession>A0ABS0B2S0</accession>
<dbReference type="InterPro" id="IPR022764">
    <property type="entry name" value="Peptidase_S54_rhomboid_dom"/>
</dbReference>
<evidence type="ECO:0000256" key="6">
    <source>
        <dbReference type="ARBA" id="ARBA00023136"/>
    </source>
</evidence>
<dbReference type="InterPro" id="IPR050925">
    <property type="entry name" value="Rhomboid_protease_S54"/>
</dbReference>
<dbReference type="SUPFAM" id="SSF144091">
    <property type="entry name" value="Rhomboid-like"/>
    <property type="match status" value="1"/>
</dbReference>
<dbReference type="InterPro" id="IPR022732">
    <property type="entry name" value="Peptidase_S54_GlpG_N"/>
</dbReference>
<dbReference type="InterPro" id="IPR035952">
    <property type="entry name" value="Rhomboid-like_sf"/>
</dbReference>
<dbReference type="InterPro" id="IPR038236">
    <property type="entry name" value="GlpG_N_sf"/>
</dbReference>
<dbReference type="Pfam" id="PF01694">
    <property type="entry name" value="Rhomboid"/>
    <property type="match status" value="1"/>
</dbReference>